<evidence type="ECO:0000313" key="4">
    <source>
        <dbReference type="Proteomes" id="UP000019118"/>
    </source>
</evidence>
<dbReference type="KEGG" id="dpa:109534960"/>
<keyword evidence="2" id="KW-0472">Membrane</keyword>
<dbReference type="Pfam" id="PF13896">
    <property type="entry name" value="Glyco_transf_49"/>
    <property type="match status" value="1"/>
</dbReference>
<dbReference type="Proteomes" id="UP000019118">
    <property type="component" value="Unassembled WGS sequence"/>
</dbReference>
<evidence type="ECO:0008006" key="5">
    <source>
        <dbReference type="Google" id="ProtNLM"/>
    </source>
</evidence>
<reference evidence="3" key="2">
    <citation type="submission" date="2024-08" db="UniProtKB">
        <authorList>
            <consortium name="EnsemblMetazoa"/>
        </authorList>
    </citation>
    <scope>IDENTIFICATION</scope>
</reference>
<sequence>MGTITMEGDPYYRYSCLSAMSRTPRFFKFALIAFLAVICLLLVTRNRIYETSQLINFKSETSFDDNIQAIVDSGTAESEAKELQGNEELRQEEEIEDEQAEDIAEVQAEDGGEEQANEVEQKEDPDEPPDDSLPGAYLKYYQPAPTNQSHCKYNYDLPYDLVYTSKNSQFPPEQGNSSPYRIIYNVIEAYNLMDVPPITYATHMTANFAHFIPELLKHWDGLVTVAAFVPDLDVAFFIEQINQFCYCEPEMHRVSIHIVTHKMLPFSKKDIYFDRPQDCVPEDSSAVPIFSDYDETIFYPINVVRNAARTSALTKYILLSDSELIPSKGLASGFLQMVHRVNRTITKEVFHVPIFEVAEGTVVPEDKSSLVQLIQTKQAVYFHQTTCEHCQKFPNIDQWISSASFNEVKPFQTVKRHDPFHRWEPIFIGTNLEPLYSEQLSWEGLQDKMAQSLEMCLEDYSYTTLDNAFLCHWPGIKTAQNEGWRESFIEENEKNYANIVKGLLERYRDIPACKARFAVTAGVELQPNAAI</sequence>
<proteinExistence type="predicted"/>
<dbReference type="EnsemblMetazoa" id="XM_019900757.1">
    <property type="protein sequence ID" value="XP_019756316.1"/>
    <property type="gene ID" value="LOC109534960"/>
</dbReference>
<dbReference type="PANTHER" id="PTHR47412:SF1">
    <property type="entry name" value="FI01434P-RELATED"/>
    <property type="match status" value="1"/>
</dbReference>
<dbReference type="GeneID" id="109534960"/>
<evidence type="ECO:0000256" key="1">
    <source>
        <dbReference type="SAM" id="MobiDB-lite"/>
    </source>
</evidence>
<feature type="region of interest" description="Disordered" evidence="1">
    <location>
        <begin position="109"/>
        <end position="138"/>
    </location>
</feature>
<name>A0AAR5P6S6_DENPD</name>
<dbReference type="PANTHER" id="PTHR47412">
    <property type="entry name" value="FI01434P-RELATED"/>
    <property type="match status" value="1"/>
</dbReference>
<protein>
    <recommendedName>
        <fullName evidence="5">Glycosyltransferase family 92 protein</fullName>
    </recommendedName>
</protein>
<keyword evidence="2" id="KW-0812">Transmembrane</keyword>
<reference evidence="4" key="1">
    <citation type="journal article" date="2013" name="Genome Biol.">
        <title>Draft genome of the mountain pine beetle, Dendroctonus ponderosae Hopkins, a major forest pest.</title>
        <authorList>
            <person name="Keeling C.I."/>
            <person name="Yuen M.M."/>
            <person name="Liao N.Y."/>
            <person name="Docking T.R."/>
            <person name="Chan S.K."/>
            <person name="Taylor G.A."/>
            <person name="Palmquist D.L."/>
            <person name="Jackman S.D."/>
            <person name="Nguyen A."/>
            <person name="Li M."/>
            <person name="Henderson H."/>
            <person name="Janes J.K."/>
            <person name="Zhao Y."/>
            <person name="Pandoh P."/>
            <person name="Moore R."/>
            <person name="Sperling F.A."/>
            <person name="Huber D.P."/>
            <person name="Birol I."/>
            <person name="Jones S.J."/>
            <person name="Bohlmann J."/>
        </authorList>
    </citation>
    <scope>NUCLEOTIDE SEQUENCE</scope>
</reference>
<feature type="transmembrane region" description="Helical" evidence="2">
    <location>
        <begin position="26"/>
        <end position="44"/>
    </location>
</feature>
<dbReference type="AlphaFoldDB" id="A0AAR5P6S6"/>
<accession>A0AAR5P6S6</accession>
<keyword evidence="2" id="KW-1133">Transmembrane helix</keyword>
<organism evidence="3 4">
    <name type="scientific">Dendroctonus ponderosae</name>
    <name type="common">Mountain pine beetle</name>
    <dbReference type="NCBI Taxonomy" id="77166"/>
    <lineage>
        <taxon>Eukaryota</taxon>
        <taxon>Metazoa</taxon>
        <taxon>Ecdysozoa</taxon>
        <taxon>Arthropoda</taxon>
        <taxon>Hexapoda</taxon>
        <taxon>Insecta</taxon>
        <taxon>Pterygota</taxon>
        <taxon>Neoptera</taxon>
        <taxon>Endopterygota</taxon>
        <taxon>Coleoptera</taxon>
        <taxon>Polyphaga</taxon>
        <taxon>Cucujiformia</taxon>
        <taxon>Curculionidae</taxon>
        <taxon>Scolytinae</taxon>
        <taxon>Dendroctonus</taxon>
    </lineage>
</organism>
<evidence type="ECO:0000256" key="2">
    <source>
        <dbReference type="SAM" id="Phobius"/>
    </source>
</evidence>
<feature type="compositionally biased region" description="Acidic residues" evidence="1">
    <location>
        <begin position="109"/>
        <end position="130"/>
    </location>
</feature>
<keyword evidence="4" id="KW-1185">Reference proteome</keyword>
<evidence type="ECO:0000313" key="3">
    <source>
        <dbReference type="EnsemblMetazoa" id="XP_019756316.1"/>
    </source>
</evidence>